<evidence type="ECO:0000313" key="5">
    <source>
        <dbReference type="Proteomes" id="UP000181898"/>
    </source>
</evidence>
<dbReference type="Proteomes" id="UP000181898">
    <property type="component" value="Chromosome"/>
</dbReference>
<feature type="signal peptide" evidence="2">
    <location>
        <begin position="1"/>
        <end position="20"/>
    </location>
</feature>
<evidence type="ECO:0000256" key="2">
    <source>
        <dbReference type="SAM" id="SignalP"/>
    </source>
</evidence>
<dbReference type="Pfam" id="PF14371">
    <property type="entry name" value="DUF4412"/>
    <property type="match status" value="1"/>
</dbReference>
<protein>
    <recommendedName>
        <fullName evidence="3">DUF4412 domain-containing protein</fullName>
    </recommendedName>
</protein>
<accession>A0A1L3JFV2</accession>
<evidence type="ECO:0000256" key="1">
    <source>
        <dbReference type="SAM" id="MobiDB-lite"/>
    </source>
</evidence>
<keyword evidence="2" id="KW-0732">Signal</keyword>
<proteinExistence type="predicted"/>
<dbReference type="AlphaFoldDB" id="A0A1L3JFV2"/>
<dbReference type="STRING" id="1850252.LPB136_00875"/>
<feature type="compositionally biased region" description="Basic residues" evidence="1">
    <location>
        <begin position="61"/>
        <end position="70"/>
    </location>
</feature>
<reference evidence="4 5" key="1">
    <citation type="submission" date="2016-11" db="EMBL/GenBank/DDBJ databases">
        <title>Tenacibaculum sp. LPB0136, isolated from marine environment.</title>
        <authorList>
            <person name="Kim E."/>
            <person name="Yi H."/>
        </authorList>
    </citation>
    <scope>NUCLEOTIDE SEQUENCE [LARGE SCALE GENOMIC DNA]</scope>
    <source>
        <strain evidence="4 5">LPB0136</strain>
    </source>
</reference>
<gene>
    <name evidence="4" type="ORF">LPB136_00875</name>
</gene>
<dbReference type="RefSeq" id="WP_072554330.1">
    <property type="nucleotide sequence ID" value="NZ_CP018155.1"/>
</dbReference>
<keyword evidence="5" id="KW-1185">Reference proteome</keyword>
<name>A0A1L3JFV2_9FLAO</name>
<sequence length="272" mass="31097">MKKSTLIIGLLLCFSGTANAQFFKRLGKKVKKAAEKAVERKVEQKTTKETEKAFDSTFNNSKKKKKRKKTSIPGFSNVKPANSYAFNHKAVMQISSGKEVTKIDYYLPNTGSFFGMGIKDKRVKDDFMTVYDVEREAMFTFMQNAGKKIKMGIEFKTDDVDVDNTDFNITPTGNTKVILGYNCKEYKMSGKEMTATIWVTKEVDFRFPSVMYNGAKNKANNQQWMNNLDGWAMEMEMIDSSKRKPRTILMKCLSIEKSSLKIDSNNYQNIGY</sequence>
<dbReference type="InterPro" id="IPR025524">
    <property type="entry name" value="DUF4412"/>
</dbReference>
<evidence type="ECO:0000259" key="3">
    <source>
        <dbReference type="Pfam" id="PF14371"/>
    </source>
</evidence>
<dbReference type="KEGG" id="ten:LPB136_00875"/>
<dbReference type="EMBL" id="CP018155">
    <property type="protein sequence ID" value="APG64008.1"/>
    <property type="molecule type" value="Genomic_DNA"/>
</dbReference>
<feature type="compositionally biased region" description="Basic and acidic residues" evidence="1">
    <location>
        <begin position="41"/>
        <end position="54"/>
    </location>
</feature>
<evidence type="ECO:0000313" key="4">
    <source>
        <dbReference type="EMBL" id="APG64008.1"/>
    </source>
</evidence>
<organism evidence="4 5">
    <name type="scientific">Tenacibaculum todarodis</name>
    <dbReference type="NCBI Taxonomy" id="1850252"/>
    <lineage>
        <taxon>Bacteria</taxon>
        <taxon>Pseudomonadati</taxon>
        <taxon>Bacteroidota</taxon>
        <taxon>Flavobacteriia</taxon>
        <taxon>Flavobacteriales</taxon>
        <taxon>Flavobacteriaceae</taxon>
        <taxon>Tenacibaculum</taxon>
    </lineage>
</organism>
<feature type="chain" id="PRO_5012656620" description="DUF4412 domain-containing protein" evidence="2">
    <location>
        <begin position="21"/>
        <end position="272"/>
    </location>
</feature>
<feature type="domain" description="DUF4412" evidence="3">
    <location>
        <begin position="91"/>
        <end position="261"/>
    </location>
</feature>
<dbReference type="OrthoDB" id="1524221at2"/>
<feature type="region of interest" description="Disordered" evidence="1">
    <location>
        <begin position="41"/>
        <end position="75"/>
    </location>
</feature>